<comment type="similarity">
    <text evidence="1">Belongs to the PPP phosphatase family.</text>
</comment>
<dbReference type="GO" id="GO:0005634">
    <property type="term" value="C:nucleus"/>
    <property type="evidence" value="ECO:0007669"/>
    <property type="project" value="TreeGrafter"/>
</dbReference>
<protein>
    <recommendedName>
        <fullName evidence="1">Serine/threonine-protein phosphatase</fullName>
        <ecNumber evidence="1">3.1.3.16</ecNumber>
    </recommendedName>
</protein>
<dbReference type="EMBL" id="LJIG01002146">
    <property type="protein sequence ID" value="KRT84794.1"/>
    <property type="molecule type" value="Genomic_DNA"/>
</dbReference>
<dbReference type="AlphaFoldDB" id="A0A0T6BBR8"/>
<dbReference type="PANTHER" id="PTHR11668">
    <property type="entry name" value="SERINE/THREONINE PROTEIN PHOSPHATASE"/>
    <property type="match status" value="1"/>
</dbReference>
<reference evidence="3 4" key="1">
    <citation type="submission" date="2015-09" db="EMBL/GenBank/DDBJ databases">
        <title>Draft genome of the scarab beetle Oryctes borbonicus.</title>
        <authorList>
            <person name="Meyer J.M."/>
            <person name="Markov G.V."/>
            <person name="Baskaran P."/>
            <person name="Herrmann M."/>
            <person name="Sommer R.J."/>
            <person name="Roedelsperger C."/>
        </authorList>
    </citation>
    <scope>NUCLEOTIDE SEQUENCE [LARGE SCALE GENOMIC DNA]</scope>
    <source>
        <strain evidence="3">OB123</strain>
        <tissue evidence="3">Whole animal</tissue>
    </source>
</reference>
<keyword evidence="1" id="KW-0378">Hydrolase</keyword>
<dbReference type="PRINTS" id="PR00114">
    <property type="entry name" value="STPHPHTASE"/>
</dbReference>
<dbReference type="InterPro" id="IPR006186">
    <property type="entry name" value="Ser/Thr-sp_prot-phosphatase"/>
</dbReference>
<organism evidence="3 4">
    <name type="scientific">Oryctes borbonicus</name>
    <dbReference type="NCBI Taxonomy" id="1629725"/>
    <lineage>
        <taxon>Eukaryota</taxon>
        <taxon>Metazoa</taxon>
        <taxon>Ecdysozoa</taxon>
        <taxon>Arthropoda</taxon>
        <taxon>Hexapoda</taxon>
        <taxon>Insecta</taxon>
        <taxon>Pterygota</taxon>
        <taxon>Neoptera</taxon>
        <taxon>Endopterygota</taxon>
        <taxon>Coleoptera</taxon>
        <taxon>Polyphaga</taxon>
        <taxon>Scarabaeiformia</taxon>
        <taxon>Scarabaeidae</taxon>
        <taxon>Dynastinae</taxon>
        <taxon>Oryctes</taxon>
    </lineage>
</organism>
<dbReference type="InterPro" id="IPR004843">
    <property type="entry name" value="Calcineurin-like_PHP"/>
</dbReference>
<dbReference type="GO" id="GO:0005737">
    <property type="term" value="C:cytoplasm"/>
    <property type="evidence" value="ECO:0007669"/>
    <property type="project" value="TreeGrafter"/>
</dbReference>
<evidence type="ECO:0000259" key="2">
    <source>
        <dbReference type="PROSITE" id="PS00125"/>
    </source>
</evidence>
<proteinExistence type="inferred from homology"/>
<dbReference type="EC" id="3.1.3.16" evidence="1"/>
<accession>A0A0T6BBR8</accession>
<dbReference type="InterPro" id="IPR050341">
    <property type="entry name" value="PP1_catalytic_subunit"/>
</dbReference>
<dbReference type="Proteomes" id="UP000051574">
    <property type="component" value="Unassembled WGS sequence"/>
</dbReference>
<evidence type="ECO:0000256" key="1">
    <source>
        <dbReference type="RuleBase" id="RU004273"/>
    </source>
</evidence>
<comment type="caution">
    <text evidence="3">The sequence shown here is derived from an EMBL/GenBank/DDBJ whole genome shotgun (WGS) entry which is preliminary data.</text>
</comment>
<dbReference type="GO" id="GO:0004722">
    <property type="term" value="F:protein serine/threonine phosphatase activity"/>
    <property type="evidence" value="ECO:0007669"/>
    <property type="project" value="UniProtKB-EC"/>
</dbReference>
<name>A0A0T6BBR8_9SCAR</name>
<comment type="catalytic activity">
    <reaction evidence="1">
        <text>O-phospho-L-threonyl-[protein] + H2O = L-threonyl-[protein] + phosphate</text>
        <dbReference type="Rhea" id="RHEA:47004"/>
        <dbReference type="Rhea" id="RHEA-COMP:11060"/>
        <dbReference type="Rhea" id="RHEA-COMP:11605"/>
        <dbReference type="ChEBI" id="CHEBI:15377"/>
        <dbReference type="ChEBI" id="CHEBI:30013"/>
        <dbReference type="ChEBI" id="CHEBI:43474"/>
        <dbReference type="ChEBI" id="CHEBI:61977"/>
        <dbReference type="EC" id="3.1.3.16"/>
    </reaction>
</comment>
<sequence length="231" mass="26815">MADQTYELAVHTVRLQRSATLIDVQELWSVQNAVSQTALAIVQTSSPEQFRRMSMAIFNQDSECNELLKSLRYLQQLNKFKTYAKGRPLFSWGHLDSELFGRHLMNVCRHVQSIFRKEPRVIELTSPIYVMGDLHGNIGDLIYFEKVFWNLGPCLSPCNLLFLGDFVDRGAYGIEVITYLFCYKMQTPEKLWMLRGNHEIRDIQKMFTFYTCKLSIVCYVEKVMSLVSGNV</sequence>
<dbReference type="PROSITE" id="PS00125">
    <property type="entry name" value="SER_THR_PHOSPHATASE"/>
    <property type="match status" value="1"/>
</dbReference>
<evidence type="ECO:0000313" key="4">
    <source>
        <dbReference type="Proteomes" id="UP000051574"/>
    </source>
</evidence>
<gene>
    <name evidence="3" type="ORF">AMK59_2973</name>
</gene>
<dbReference type="InterPro" id="IPR029052">
    <property type="entry name" value="Metallo-depent_PP-like"/>
</dbReference>
<dbReference type="Gene3D" id="3.60.21.10">
    <property type="match status" value="1"/>
</dbReference>
<dbReference type="SUPFAM" id="SSF56300">
    <property type="entry name" value="Metallo-dependent phosphatases"/>
    <property type="match status" value="1"/>
</dbReference>
<dbReference type="OrthoDB" id="256429at2759"/>
<dbReference type="PANTHER" id="PTHR11668:SF496">
    <property type="entry name" value="SERINE_THREONINE-PROTEIN PHOSPHATASE"/>
    <property type="match status" value="1"/>
</dbReference>
<dbReference type="SMART" id="SM00156">
    <property type="entry name" value="PP2Ac"/>
    <property type="match status" value="1"/>
</dbReference>
<feature type="domain" description="Serine/threonine specific protein phosphatases" evidence="2">
    <location>
        <begin position="194"/>
        <end position="199"/>
    </location>
</feature>
<dbReference type="Pfam" id="PF00149">
    <property type="entry name" value="Metallophos"/>
    <property type="match status" value="1"/>
</dbReference>
<evidence type="ECO:0000313" key="3">
    <source>
        <dbReference type="EMBL" id="KRT84794.1"/>
    </source>
</evidence>
<keyword evidence="4" id="KW-1185">Reference proteome</keyword>